<dbReference type="InterPro" id="IPR003696">
    <property type="entry name" value="Carbtransf_dom"/>
</dbReference>
<evidence type="ECO:0000256" key="1">
    <source>
        <dbReference type="ARBA" id="ARBA00006129"/>
    </source>
</evidence>
<gene>
    <name evidence="4" type="primary">prnJ</name>
</gene>
<dbReference type="PANTHER" id="PTHR34847">
    <property type="entry name" value="NODULATION PROTEIN U"/>
    <property type="match status" value="1"/>
</dbReference>
<evidence type="ECO:0000313" key="4">
    <source>
        <dbReference type="EMBL" id="AEH57200.1"/>
    </source>
</evidence>
<name>G0XS32_PRODI</name>
<keyword evidence="4" id="KW-0808">Transferase</keyword>
<dbReference type="SUPFAM" id="SSF53067">
    <property type="entry name" value="Actin-like ATPase domain"/>
    <property type="match status" value="1"/>
</dbReference>
<dbReference type="InterPro" id="IPR051338">
    <property type="entry name" value="NodU/CmcH_Carbamoyltrnsfr"/>
</dbReference>
<comment type="similarity">
    <text evidence="1">Belongs to the NodU/CmcH family.</text>
</comment>
<dbReference type="InterPro" id="IPR043129">
    <property type="entry name" value="ATPase_NBD"/>
</dbReference>
<dbReference type="GO" id="GO:0016740">
    <property type="term" value="F:transferase activity"/>
    <property type="evidence" value="ECO:0007669"/>
    <property type="project" value="UniProtKB-KW"/>
</dbReference>
<feature type="domain" description="Carbamoyltransferase C-terminal" evidence="3">
    <location>
        <begin position="400"/>
        <end position="572"/>
    </location>
</feature>
<dbReference type="Gene3D" id="3.30.420.40">
    <property type="match status" value="2"/>
</dbReference>
<dbReference type="EMBL" id="HQ407366">
    <property type="protein sequence ID" value="AEH57200.1"/>
    <property type="molecule type" value="Genomic_DNA"/>
</dbReference>
<dbReference type="Pfam" id="PF02543">
    <property type="entry name" value="Carbam_trans_N"/>
    <property type="match status" value="1"/>
</dbReference>
<dbReference type="CDD" id="cd24098">
    <property type="entry name" value="ASKHA_NBD_TobZ_N"/>
    <property type="match status" value="1"/>
</dbReference>
<feature type="domain" description="Carbamoyltransferase" evidence="2">
    <location>
        <begin position="15"/>
        <end position="346"/>
    </location>
</feature>
<evidence type="ECO:0000259" key="2">
    <source>
        <dbReference type="Pfam" id="PF02543"/>
    </source>
</evidence>
<proteinExistence type="inferred from homology"/>
<sequence length="585" mass="64750">MKILGLIGRSDIAETHDGSAALIIDNQIQFALEQERLTRRRYAEGQGCADAAKACLDQAGLQLSDMDYIAYGWLEDLQSATPVSEQVSASNELTSIILPPEQFGYTEPPTIHFVQHHYTHAAVTFLTSGFDSAAVLVMDGQGEGAAVSLFRAEGDTIEMLETYPIVNSVGMFYGAAGARSGLGWHSGPGKLMGLAPFGQVRETIDFHFDPEAGKFILPAPLQKAIDEAPTTPTAADVGMLWMYYFEDYHYPYRQDWQKWQENGTVDAYDVAHYVDFAASAQQTIENIGRNLALRLKKLTGEKNLVLSGGCALNCNMNAMLSREKIFDNLYVFPAANDAGCSIGAALAVSQLFNKPDTPLKRLPSPAFGRSYPEEDIIAALIQYGFKPEKLSSEEIVERVAADLAADKIVAWFRGQDEFGPRALGRRSFLANPCKRETLGRLNKIKGREMWRPLAPSILSEKAEIVLGGDLEPGLHRYMLGVATIRPEWRTKVPAVVHIDFSTRSHLVDKEQDGIYWSVINQFYEKTGIPLVCNTSLNVAGQPLVHQPQEVLEIYTTRDDVQTLVIENFYLTKPEIPEDETETTAT</sequence>
<accession>G0XS32</accession>
<dbReference type="Gene3D" id="3.90.870.20">
    <property type="entry name" value="Carbamoyltransferase, C-terminal domain"/>
    <property type="match status" value="1"/>
</dbReference>
<organism evidence="4">
    <name type="scientific">Prochloron didemni P1-Palau</name>
    <dbReference type="NCBI Taxonomy" id="910450"/>
    <lineage>
        <taxon>Bacteria</taxon>
        <taxon>Bacillati</taxon>
        <taxon>Cyanobacteriota</taxon>
        <taxon>Cyanophyceae</taxon>
        <taxon>Oscillatoriophycideae</taxon>
        <taxon>Chroococcales</taxon>
        <taxon>Prochloraceae</taxon>
        <taxon>Prochloron</taxon>
    </lineage>
</organism>
<reference evidence="4" key="1">
    <citation type="journal article" date="2011" name="PLoS ONE">
        <title>Variation in tropical reef symbiont metagenomes defined by secondary metabolism.</title>
        <authorList>
            <person name="Donia M.S."/>
            <person name="Fricke W.F."/>
            <person name="Ravel J."/>
            <person name="Schmidt E.W."/>
        </authorList>
    </citation>
    <scope>NUCLEOTIDE SEQUENCE</scope>
</reference>
<dbReference type="InterPro" id="IPR031730">
    <property type="entry name" value="Carbam_trans_C"/>
</dbReference>
<dbReference type="AlphaFoldDB" id="G0XS32"/>
<dbReference type="Pfam" id="PF16861">
    <property type="entry name" value="Carbam_trans_C"/>
    <property type="match status" value="1"/>
</dbReference>
<dbReference type="PANTHER" id="PTHR34847:SF1">
    <property type="entry name" value="NODULATION PROTEIN U"/>
    <property type="match status" value="1"/>
</dbReference>
<protein>
    <submittedName>
        <fullName evidence="4">Putative carbamoyl transferase</fullName>
    </submittedName>
</protein>
<dbReference type="InterPro" id="IPR038152">
    <property type="entry name" value="Carbam_trans_C_sf"/>
</dbReference>
<evidence type="ECO:0000259" key="3">
    <source>
        <dbReference type="Pfam" id="PF16861"/>
    </source>
</evidence>